<dbReference type="OrthoDB" id="10042665at2759"/>
<dbReference type="InterPro" id="IPR044539">
    <property type="entry name" value="Pch2-like"/>
</dbReference>
<dbReference type="GO" id="GO:0005634">
    <property type="term" value="C:nucleus"/>
    <property type="evidence" value="ECO:0007669"/>
    <property type="project" value="TreeGrafter"/>
</dbReference>
<dbReference type="EMBL" id="JPKZ01001280">
    <property type="protein sequence ID" value="KHN82904.1"/>
    <property type="molecule type" value="Genomic_DNA"/>
</dbReference>
<dbReference type="SUPFAM" id="SSF52540">
    <property type="entry name" value="P-loop containing nucleoside triphosphate hydrolases"/>
    <property type="match status" value="2"/>
</dbReference>
<evidence type="ECO:0000256" key="3">
    <source>
        <dbReference type="ARBA" id="ARBA00022840"/>
    </source>
</evidence>
<evidence type="ECO:0000256" key="1">
    <source>
        <dbReference type="ARBA" id="ARBA00007271"/>
    </source>
</evidence>
<dbReference type="InterPro" id="IPR027417">
    <property type="entry name" value="P-loop_NTPase"/>
</dbReference>
<dbReference type="InterPro" id="IPR003960">
    <property type="entry name" value="ATPase_AAA_CS"/>
</dbReference>
<dbReference type="Pfam" id="PF00004">
    <property type="entry name" value="AAA"/>
    <property type="match status" value="1"/>
</dbReference>
<gene>
    <name evidence="7" type="primary">pch-2</name>
    <name evidence="7" type="ORF">Tcan_14240</name>
</gene>
<dbReference type="GO" id="GO:0005524">
    <property type="term" value="F:ATP binding"/>
    <property type="evidence" value="ECO:0007669"/>
    <property type="project" value="UniProtKB-KW"/>
</dbReference>
<keyword evidence="8" id="KW-1185">Reference proteome</keyword>
<evidence type="ECO:0000313" key="7">
    <source>
        <dbReference type="EMBL" id="KHN82904.1"/>
    </source>
</evidence>
<dbReference type="GO" id="GO:0005694">
    <property type="term" value="C:chromosome"/>
    <property type="evidence" value="ECO:0007669"/>
    <property type="project" value="TreeGrafter"/>
</dbReference>
<dbReference type="PANTHER" id="PTHR45991:SF1">
    <property type="entry name" value="PACHYTENE CHECKPOINT PROTEIN 2 HOMOLOG"/>
    <property type="match status" value="1"/>
</dbReference>
<dbReference type="STRING" id="6265.A0A0B2VNH1"/>
<comment type="similarity">
    <text evidence="1">Belongs to the AAA ATPase family. PCH2 subfamily.</text>
</comment>
<dbReference type="InterPro" id="IPR054330">
    <property type="entry name" value="Pch2-like_N"/>
</dbReference>
<sequence>MLRKLFIKNPLTDSTIMSEGKENCAPVKQNGSNEPTHNDGVAMVSDQLSTISLDAALISTVHVEVRIKKGVIKWEAEKWRSSIRDTLLSLDSVLNWRPMPISNESSLSKLFESILVGCSAAPDGTTIKLTDSNLLDANMHIYRLLDYEPEKQQISADDDPQSSSVGSQIRELPCREFDQIWENLIFGDNIKNELLSYVYAILRLSDRGANASILRVNRLILLHGPPGTGKTSLCKGLAQKLSIRLNKRYKQSVLVEINSHSLFSKWFSESGKLVQKMFDQVEELADENKVLVFVLIDEVESLTMARTGALNRNEPGDAVRAVNALLTQIDRIRRFPNVLVLATSNISKAVRAVNALLTQIDRIRRFPNVLVLATSNISKSLDEAFVDRADMNRFVGNPSEYAVYAILSSCIREMQRIGIIETTELIDPLTSYNHFSLNSQRLMHLSKSALGLSGRALRQLPVLAYSKMALVGTVII</sequence>
<dbReference type="GO" id="GO:0016887">
    <property type="term" value="F:ATP hydrolysis activity"/>
    <property type="evidence" value="ECO:0007669"/>
    <property type="project" value="InterPro"/>
</dbReference>
<evidence type="ECO:0000256" key="4">
    <source>
        <dbReference type="ARBA" id="ARBA00023254"/>
    </source>
</evidence>
<dbReference type="InterPro" id="IPR058249">
    <property type="entry name" value="Pch2_C"/>
</dbReference>
<dbReference type="PANTHER" id="PTHR45991">
    <property type="entry name" value="PACHYTENE CHECKPOINT PROTEIN 2"/>
    <property type="match status" value="1"/>
</dbReference>
<dbReference type="Proteomes" id="UP000031036">
    <property type="component" value="Unassembled WGS sequence"/>
</dbReference>
<keyword evidence="3 5" id="KW-0067">ATP-binding</keyword>
<dbReference type="Gene3D" id="3.40.50.300">
    <property type="entry name" value="P-loop containing nucleotide triphosphate hydrolases"/>
    <property type="match status" value="2"/>
</dbReference>
<feature type="domain" description="AAA+ ATPase" evidence="6">
    <location>
        <begin position="216"/>
        <end position="399"/>
    </location>
</feature>
<evidence type="ECO:0000313" key="8">
    <source>
        <dbReference type="Proteomes" id="UP000031036"/>
    </source>
</evidence>
<dbReference type="GO" id="GO:0051598">
    <property type="term" value="P:meiotic recombination checkpoint signaling"/>
    <property type="evidence" value="ECO:0007669"/>
    <property type="project" value="TreeGrafter"/>
</dbReference>
<keyword evidence="2 5" id="KW-0547">Nucleotide-binding</keyword>
<protein>
    <submittedName>
        <fullName evidence="7">Putative pachytene checkpoint protein 2</fullName>
    </submittedName>
</protein>
<dbReference type="SMART" id="SM00382">
    <property type="entry name" value="AAA"/>
    <property type="match status" value="1"/>
</dbReference>
<dbReference type="AlphaFoldDB" id="A0A0B2VNH1"/>
<dbReference type="GO" id="GO:0007131">
    <property type="term" value="P:reciprocal meiotic recombination"/>
    <property type="evidence" value="ECO:0007669"/>
    <property type="project" value="TreeGrafter"/>
</dbReference>
<dbReference type="OMA" id="HCEKLMQ"/>
<dbReference type="InterPro" id="IPR003593">
    <property type="entry name" value="AAA+_ATPase"/>
</dbReference>
<proteinExistence type="inferred from homology"/>
<name>A0A0B2VNH1_TOXCA</name>
<accession>A0A0B2VNH1</accession>
<reference evidence="7 8" key="1">
    <citation type="submission" date="2014-11" db="EMBL/GenBank/DDBJ databases">
        <title>Genetic blueprint of the zoonotic pathogen Toxocara canis.</title>
        <authorList>
            <person name="Zhu X.-Q."/>
            <person name="Korhonen P.K."/>
            <person name="Cai H."/>
            <person name="Young N.D."/>
            <person name="Nejsum P."/>
            <person name="von Samson-Himmelstjerna G."/>
            <person name="Boag P.R."/>
            <person name="Tan P."/>
            <person name="Li Q."/>
            <person name="Min J."/>
            <person name="Yang Y."/>
            <person name="Wang X."/>
            <person name="Fang X."/>
            <person name="Hall R.S."/>
            <person name="Hofmann A."/>
            <person name="Sternberg P.W."/>
            <person name="Jex A.R."/>
            <person name="Gasser R.B."/>
        </authorList>
    </citation>
    <scope>NUCLEOTIDE SEQUENCE [LARGE SCALE GENOMIC DNA]</scope>
    <source>
        <strain evidence="7">PN_DK_2014</strain>
    </source>
</reference>
<dbReference type="InterPro" id="IPR003959">
    <property type="entry name" value="ATPase_AAA_core"/>
</dbReference>
<evidence type="ECO:0000256" key="5">
    <source>
        <dbReference type="RuleBase" id="RU003651"/>
    </source>
</evidence>
<evidence type="ECO:0000256" key="2">
    <source>
        <dbReference type="ARBA" id="ARBA00022741"/>
    </source>
</evidence>
<dbReference type="Pfam" id="PF22107">
    <property type="entry name" value="Pch2_N"/>
    <property type="match status" value="1"/>
</dbReference>
<dbReference type="PRINTS" id="PR00300">
    <property type="entry name" value="CLPPROTEASEA"/>
</dbReference>
<dbReference type="PROSITE" id="PS00674">
    <property type="entry name" value="AAA"/>
    <property type="match status" value="1"/>
</dbReference>
<organism evidence="7 8">
    <name type="scientific">Toxocara canis</name>
    <name type="common">Canine roundworm</name>
    <dbReference type="NCBI Taxonomy" id="6265"/>
    <lineage>
        <taxon>Eukaryota</taxon>
        <taxon>Metazoa</taxon>
        <taxon>Ecdysozoa</taxon>
        <taxon>Nematoda</taxon>
        <taxon>Chromadorea</taxon>
        <taxon>Rhabditida</taxon>
        <taxon>Spirurina</taxon>
        <taxon>Ascaridomorpha</taxon>
        <taxon>Ascaridoidea</taxon>
        <taxon>Toxocaridae</taxon>
        <taxon>Toxocara</taxon>
    </lineage>
</organism>
<keyword evidence="4" id="KW-0469">Meiosis</keyword>
<comment type="caution">
    <text evidence="7">The sequence shown here is derived from an EMBL/GenBank/DDBJ whole genome shotgun (WGS) entry which is preliminary data.</text>
</comment>
<dbReference type="InterPro" id="IPR001270">
    <property type="entry name" value="ClpA/B"/>
</dbReference>
<evidence type="ECO:0000259" key="6">
    <source>
        <dbReference type="SMART" id="SM00382"/>
    </source>
</evidence>
<dbReference type="Pfam" id="PF23242">
    <property type="entry name" value="AAA_lid_TRIP13_C"/>
    <property type="match status" value="1"/>
</dbReference>